<dbReference type="InterPro" id="IPR043128">
    <property type="entry name" value="Rev_trsase/Diguanyl_cyclase"/>
</dbReference>
<dbReference type="Gene3D" id="1.10.340.70">
    <property type="match status" value="1"/>
</dbReference>
<comment type="caution">
    <text evidence="12">The sequence shown here is derived from an EMBL/GenBank/DDBJ whole genome shotgun (WGS) entry which is preliminary data.</text>
</comment>
<dbReference type="GO" id="GO:0003676">
    <property type="term" value="F:nucleic acid binding"/>
    <property type="evidence" value="ECO:0007669"/>
    <property type="project" value="InterPro"/>
</dbReference>
<feature type="compositionally biased region" description="Polar residues" evidence="9">
    <location>
        <begin position="677"/>
        <end position="688"/>
    </location>
</feature>
<dbReference type="Gene3D" id="2.40.70.10">
    <property type="entry name" value="Acid Proteases"/>
    <property type="match status" value="1"/>
</dbReference>
<dbReference type="InterPro" id="IPR001969">
    <property type="entry name" value="Aspartic_peptidase_AS"/>
</dbReference>
<dbReference type="InterPro" id="IPR043502">
    <property type="entry name" value="DNA/RNA_pol_sf"/>
</dbReference>
<evidence type="ECO:0000256" key="7">
    <source>
        <dbReference type="ARBA" id="ARBA00022801"/>
    </source>
</evidence>
<dbReference type="GO" id="GO:0003964">
    <property type="term" value="F:RNA-directed DNA polymerase activity"/>
    <property type="evidence" value="ECO:0007669"/>
    <property type="project" value="UniProtKB-KW"/>
</dbReference>
<proteinExistence type="predicted"/>
<dbReference type="CDD" id="cd00303">
    <property type="entry name" value="retropepsin_like"/>
    <property type="match status" value="1"/>
</dbReference>
<dbReference type="Gene3D" id="3.30.420.10">
    <property type="entry name" value="Ribonuclease H-like superfamily/Ribonuclease H"/>
    <property type="match status" value="1"/>
</dbReference>
<keyword evidence="4" id="KW-0548">Nucleotidyltransferase</keyword>
<dbReference type="SUPFAM" id="SSF50630">
    <property type="entry name" value="Acid proteases"/>
    <property type="match status" value="1"/>
</dbReference>
<dbReference type="Gene3D" id="3.10.10.10">
    <property type="entry name" value="HIV Type 1 Reverse Transcriptase, subunit A, domain 1"/>
    <property type="match status" value="1"/>
</dbReference>
<dbReference type="InterPro" id="IPR041373">
    <property type="entry name" value="RT_RNaseH"/>
</dbReference>
<dbReference type="PANTHER" id="PTHR37984:SF15">
    <property type="entry name" value="INTEGRASE CATALYTIC DOMAIN-CONTAINING PROTEIN"/>
    <property type="match status" value="1"/>
</dbReference>
<evidence type="ECO:0000256" key="2">
    <source>
        <dbReference type="ARBA" id="ARBA00022670"/>
    </source>
</evidence>
<dbReference type="AlphaFoldDB" id="A0A9Q1H582"/>
<dbReference type="PROSITE" id="PS50994">
    <property type="entry name" value="INTEGRASE"/>
    <property type="match status" value="1"/>
</dbReference>
<dbReference type="InterPro" id="IPR021109">
    <property type="entry name" value="Peptidase_aspartic_dom_sf"/>
</dbReference>
<dbReference type="InterPro" id="IPR001584">
    <property type="entry name" value="Integrase_cat-core"/>
</dbReference>
<dbReference type="Pfam" id="PF17921">
    <property type="entry name" value="Integrase_H2C2"/>
    <property type="match status" value="1"/>
</dbReference>
<dbReference type="SUPFAM" id="SSF53098">
    <property type="entry name" value="Ribonuclease H-like"/>
    <property type="match status" value="1"/>
</dbReference>
<dbReference type="InterPro" id="IPR012337">
    <property type="entry name" value="RNaseH-like_sf"/>
</dbReference>
<dbReference type="CDD" id="cd01647">
    <property type="entry name" value="RT_LTR"/>
    <property type="match status" value="1"/>
</dbReference>
<keyword evidence="5" id="KW-0540">Nuclease</keyword>
<feature type="region of interest" description="Disordered" evidence="9">
    <location>
        <begin position="663"/>
        <end position="691"/>
    </location>
</feature>
<evidence type="ECO:0000256" key="6">
    <source>
        <dbReference type="ARBA" id="ARBA00022759"/>
    </source>
</evidence>
<evidence type="ECO:0000313" key="12">
    <source>
        <dbReference type="EMBL" id="KAJ8035952.1"/>
    </source>
</evidence>
<organism evidence="12 13">
    <name type="scientific">Holothuria leucospilota</name>
    <name type="common">Black long sea cucumber</name>
    <name type="synonym">Mertensiothuria leucospilota</name>
    <dbReference type="NCBI Taxonomy" id="206669"/>
    <lineage>
        <taxon>Eukaryota</taxon>
        <taxon>Metazoa</taxon>
        <taxon>Echinodermata</taxon>
        <taxon>Eleutherozoa</taxon>
        <taxon>Echinozoa</taxon>
        <taxon>Holothuroidea</taxon>
        <taxon>Aspidochirotacea</taxon>
        <taxon>Aspidochirotida</taxon>
        <taxon>Holothuriidae</taxon>
        <taxon>Holothuria</taxon>
    </lineage>
</organism>
<evidence type="ECO:0000256" key="4">
    <source>
        <dbReference type="ARBA" id="ARBA00022695"/>
    </source>
</evidence>
<dbReference type="Pfam" id="PF17917">
    <property type="entry name" value="RT_RNaseH"/>
    <property type="match status" value="1"/>
</dbReference>
<feature type="domain" description="Integrase catalytic" evidence="11">
    <location>
        <begin position="843"/>
        <end position="1001"/>
    </location>
</feature>
<dbReference type="Pfam" id="PF13975">
    <property type="entry name" value="gag-asp_proteas"/>
    <property type="match status" value="1"/>
</dbReference>
<dbReference type="CDD" id="cd09274">
    <property type="entry name" value="RNase_HI_RT_Ty3"/>
    <property type="match status" value="1"/>
</dbReference>
<evidence type="ECO:0000256" key="1">
    <source>
        <dbReference type="ARBA" id="ARBA00012493"/>
    </source>
</evidence>
<dbReference type="PANTHER" id="PTHR37984">
    <property type="entry name" value="PROTEIN CBG26694"/>
    <property type="match status" value="1"/>
</dbReference>
<feature type="region of interest" description="Disordered" evidence="9">
    <location>
        <begin position="1"/>
        <end position="84"/>
    </location>
</feature>
<dbReference type="OrthoDB" id="10000497at2759"/>
<name>A0A9Q1H582_HOLLE</name>
<dbReference type="GO" id="GO:0004190">
    <property type="term" value="F:aspartic-type endopeptidase activity"/>
    <property type="evidence" value="ECO:0007669"/>
    <property type="project" value="InterPro"/>
</dbReference>
<dbReference type="InterPro" id="IPR001995">
    <property type="entry name" value="Peptidase_A2_cat"/>
</dbReference>
<dbReference type="EMBL" id="JAIZAY010000009">
    <property type="protein sequence ID" value="KAJ8035952.1"/>
    <property type="molecule type" value="Genomic_DNA"/>
</dbReference>
<protein>
    <recommendedName>
        <fullName evidence="1">RNA-directed DNA polymerase</fullName>
        <ecNumber evidence="1">2.7.7.49</ecNumber>
    </recommendedName>
</protein>
<evidence type="ECO:0000256" key="9">
    <source>
        <dbReference type="SAM" id="MobiDB-lite"/>
    </source>
</evidence>
<evidence type="ECO:0000259" key="11">
    <source>
        <dbReference type="PROSITE" id="PS50994"/>
    </source>
</evidence>
<feature type="domain" description="Peptidase A2" evidence="10">
    <location>
        <begin position="99"/>
        <end position="147"/>
    </location>
</feature>
<evidence type="ECO:0000256" key="3">
    <source>
        <dbReference type="ARBA" id="ARBA00022679"/>
    </source>
</evidence>
<feature type="compositionally biased region" description="Basic and acidic residues" evidence="9">
    <location>
        <begin position="32"/>
        <end position="84"/>
    </location>
</feature>
<dbReference type="FunFam" id="3.30.420.10:FF:000032">
    <property type="entry name" value="Retrovirus-related Pol polyprotein from transposon 297-like Protein"/>
    <property type="match status" value="1"/>
</dbReference>
<reference evidence="12" key="1">
    <citation type="submission" date="2021-10" db="EMBL/GenBank/DDBJ databases">
        <title>Tropical sea cucumber genome reveals ecological adaptation and Cuvierian tubules defense mechanism.</title>
        <authorList>
            <person name="Chen T."/>
        </authorList>
    </citation>
    <scope>NUCLEOTIDE SEQUENCE</scope>
    <source>
        <strain evidence="12">Nanhai2018</strain>
        <tissue evidence="12">Muscle</tissue>
    </source>
</reference>
<evidence type="ECO:0000256" key="5">
    <source>
        <dbReference type="ARBA" id="ARBA00022722"/>
    </source>
</evidence>
<dbReference type="GO" id="GO:0006508">
    <property type="term" value="P:proteolysis"/>
    <property type="evidence" value="ECO:0007669"/>
    <property type="project" value="UniProtKB-KW"/>
</dbReference>
<evidence type="ECO:0000256" key="8">
    <source>
        <dbReference type="ARBA" id="ARBA00022918"/>
    </source>
</evidence>
<dbReference type="InterPro" id="IPR036397">
    <property type="entry name" value="RNaseH_sf"/>
</dbReference>
<feature type="region of interest" description="Disordered" evidence="9">
    <location>
        <begin position="1135"/>
        <end position="1202"/>
    </location>
</feature>
<dbReference type="GO" id="GO:0004519">
    <property type="term" value="F:endonuclease activity"/>
    <property type="evidence" value="ECO:0007669"/>
    <property type="project" value="UniProtKB-KW"/>
</dbReference>
<keyword evidence="13" id="KW-1185">Reference proteome</keyword>
<evidence type="ECO:0000313" key="13">
    <source>
        <dbReference type="Proteomes" id="UP001152320"/>
    </source>
</evidence>
<dbReference type="FunFam" id="3.10.10.10:FF:000002">
    <property type="entry name" value="Retrovirus-related Pol polyprotein from transposon 17.6-like protein"/>
    <property type="match status" value="1"/>
</dbReference>
<feature type="compositionally biased region" description="Basic and acidic residues" evidence="9">
    <location>
        <begin position="1193"/>
        <end position="1202"/>
    </location>
</feature>
<dbReference type="Pfam" id="PF00665">
    <property type="entry name" value="rve"/>
    <property type="match status" value="1"/>
</dbReference>
<keyword evidence="8" id="KW-0695">RNA-directed DNA polymerase</keyword>
<keyword evidence="7" id="KW-0378">Hydrolase</keyword>
<keyword evidence="3" id="KW-0808">Transferase</keyword>
<dbReference type="FunFam" id="1.10.340.70:FF:000001">
    <property type="entry name" value="Retrovirus-related Pol polyprotein from transposon gypsy-like Protein"/>
    <property type="match status" value="1"/>
</dbReference>
<feature type="compositionally biased region" description="Polar residues" evidence="9">
    <location>
        <begin position="1141"/>
        <end position="1176"/>
    </location>
</feature>
<sequence>MSSERYGRYEYQSPRRGKYRSPSPRYRSYHQPYDDRYGRRQSPHRRDDWDRRGQRSDRSEHRQFDVHWQDTDSHRPSGSPRRNDDVTQYISVTIEGVQVDATLDTGSDITLISEKLRNTIPTLNRWPGQQSHVIGKSATGHTIDGIGTITATISVGQNTFQTEFHIGRNITQPMIIGWDFIKRHIQEVDILQGTVTVEGEKISMLRKEKNAPVCCNLILEQPVTIPPQTQVHIQARLETPPYKVLPDSYIGLLEPRYFEEPDILIPRTLAKVEDGYTIATIVNPTDVPLRVGRNHLLGRVYATENTQGAEYTVLENSNDVEVEPDHEEGKSVPNVNLDKHNLTPHELTQVTNLLLSYSDVFSEKPGRTNLVKHTIRTGDVPPVRQRAYRTSPSMKVEVQNQIDKLLADDVIEESQSPWSSPIVMVRKKDKTYRFCVDYRKLNALTIKDSHPLPRTDDTLDSLAGSYYFSTMDLTSGYWQIAMDDADKEKTAFNTGFGLYQFKVMPMGLSNAPPTFQRLMELVLRATGAVLSQHRDGSEVVIAYASHMFTRAERRWATYDKELYAIVWAIKHFRHYLMHKSFVIFTDHKPLVGLHKIPIENDSTGRRARWALDMDMYQWEVKYRPGGRNGNADAMSRMPDLQLSAEEASIVSGQTDQNLLHINSLFKEPPPGPKTSKETQTPEQNNNTCDDAAPAASFNYDVSEMRELQRQDPDLRTVIEWKLQGERPHRDELAGATRVLRKLWWEYPKLKLIDDVLYRELLLPGRRCFQTVIPSRMVPEVLNRLHGQGYAGHLGLDKTLKKAQTVCYWPYMQRDIREHCLTCASCNSRSQPKPRHQAPLQNIRSSRPFQIVCADITELPVTPKGNRYVLVVMDHFSKYVNLYPMADQKATTVSKCLFEHYIRQHGIPEQIHTDQGRQFESDVVKNLCEALGIKKTRTTPYHPQSDGLIERFNRTLKDQIAKFLFQTDGSWDDFLGQVEFAYNTSPHATTGFSPYFLLHGRDPRIPASLISSSPQQSSTATPNTPAEYSEALQNRLRRAFQHTVEESTATQDKQKYYYDVNKRFSTYFPGDLVMLNNAAEKRLKVAPKWLGPYRVIATKSHSGKEKLVYEIEDLKNPGKTTIVHYNRLKPFYDSELKESCSPPLSSTSNDTPRDVSQNKSQTQPLHTTKPPVTSLGQPSDPHTHPRYTTRSGRVVRDVGRYGH</sequence>
<dbReference type="PROSITE" id="PS00141">
    <property type="entry name" value="ASP_PROTEASE"/>
    <property type="match status" value="1"/>
</dbReference>
<dbReference type="EC" id="2.7.7.49" evidence="1"/>
<dbReference type="SUPFAM" id="SSF56672">
    <property type="entry name" value="DNA/RNA polymerases"/>
    <property type="match status" value="1"/>
</dbReference>
<dbReference type="InterPro" id="IPR041588">
    <property type="entry name" value="Integrase_H2C2"/>
</dbReference>
<keyword evidence="6" id="KW-0255">Endonuclease</keyword>
<dbReference type="GO" id="GO:0015074">
    <property type="term" value="P:DNA integration"/>
    <property type="evidence" value="ECO:0007669"/>
    <property type="project" value="InterPro"/>
</dbReference>
<dbReference type="Gene3D" id="3.30.70.270">
    <property type="match status" value="1"/>
</dbReference>
<dbReference type="PROSITE" id="PS50175">
    <property type="entry name" value="ASP_PROT_RETROV"/>
    <property type="match status" value="1"/>
</dbReference>
<gene>
    <name evidence="12" type="ORF">HOLleu_19788</name>
</gene>
<dbReference type="Proteomes" id="UP001152320">
    <property type="component" value="Chromosome 9"/>
</dbReference>
<evidence type="ECO:0000259" key="10">
    <source>
        <dbReference type="PROSITE" id="PS50175"/>
    </source>
</evidence>
<dbReference type="Gene3D" id="2.30.30.850">
    <property type="match status" value="1"/>
</dbReference>
<keyword evidence="2" id="KW-0645">Protease</keyword>
<accession>A0A9Q1H582</accession>
<dbReference type="InterPro" id="IPR050951">
    <property type="entry name" value="Retrovirus_Pol_polyprotein"/>
</dbReference>
<dbReference type="FunFam" id="3.10.10.10:FF:000007">
    <property type="entry name" value="Retrovirus-related Pol polyprotein from transposon 17.6-like Protein"/>
    <property type="match status" value="1"/>
</dbReference>